<dbReference type="InterPro" id="IPR036188">
    <property type="entry name" value="FAD/NAD-bd_sf"/>
</dbReference>
<reference evidence="1 2" key="1">
    <citation type="submission" date="2017-06" db="EMBL/GenBank/DDBJ databases">
        <authorList>
            <person name="Kim H.J."/>
            <person name="Triplett B.A."/>
        </authorList>
    </citation>
    <scope>NUCLEOTIDE SEQUENCE [LARGE SCALE GENOMIC DNA]</scope>
    <source>
        <strain evidence="1 2">DSM 44272</strain>
    </source>
</reference>
<dbReference type="PANTHER" id="PTHR42877">
    <property type="entry name" value="L-ORNITHINE N(5)-MONOOXYGENASE-RELATED"/>
    <property type="match status" value="1"/>
</dbReference>
<dbReference type="PANTHER" id="PTHR42877:SF4">
    <property type="entry name" value="FAD_NAD(P)-BINDING DOMAIN-CONTAINING PROTEIN-RELATED"/>
    <property type="match status" value="1"/>
</dbReference>
<dbReference type="EMBL" id="FZNO01000014">
    <property type="protein sequence ID" value="SNR59918.1"/>
    <property type="molecule type" value="Genomic_DNA"/>
</dbReference>
<dbReference type="AlphaFoldDB" id="A0A238XMU9"/>
<evidence type="ECO:0000313" key="2">
    <source>
        <dbReference type="Proteomes" id="UP000198403"/>
    </source>
</evidence>
<dbReference type="Pfam" id="PF13450">
    <property type="entry name" value="NAD_binding_8"/>
    <property type="match status" value="1"/>
</dbReference>
<name>A0A238XMU9_9ACTN</name>
<protein>
    <submittedName>
        <fullName evidence="1">NAD(P)-binding Rossmann-like domain-containing protein</fullName>
    </submittedName>
</protein>
<sequence>MTSVAIIGSGFGGLAAAVRLKQSGVEDLVVFEKSHDVGGVWRENTYPGAACDVPSHLYSLSFAPKAD</sequence>
<dbReference type="SUPFAM" id="SSF51905">
    <property type="entry name" value="FAD/NAD(P)-binding domain"/>
    <property type="match status" value="1"/>
</dbReference>
<keyword evidence="2" id="KW-1185">Reference proteome</keyword>
<dbReference type="OrthoDB" id="4571742at2"/>
<dbReference type="InterPro" id="IPR051209">
    <property type="entry name" value="FAD-bind_Monooxygenase_sf"/>
</dbReference>
<organism evidence="1 2">
    <name type="scientific">Blastococcus mobilis</name>
    <dbReference type="NCBI Taxonomy" id="1938746"/>
    <lineage>
        <taxon>Bacteria</taxon>
        <taxon>Bacillati</taxon>
        <taxon>Actinomycetota</taxon>
        <taxon>Actinomycetes</taxon>
        <taxon>Geodermatophilales</taxon>
        <taxon>Geodermatophilaceae</taxon>
        <taxon>Blastococcus</taxon>
    </lineage>
</organism>
<dbReference type="Proteomes" id="UP000198403">
    <property type="component" value="Unassembled WGS sequence"/>
</dbReference>
<accession>A0A238XMU9</accession>
<dbReference type="PRINTS" id="PR00419">
    <property type="entry name" value="ADXRDTASE"/>
</dbReference>
<dbReference type="Gene3D" id="3.50.50.60">
    <property type="entry name" value="FAD/NAD(P)-binding domain"/>
    <property type="match status" value="1"/>
</dbReference>
<proteinExistence type="predicted"/>
<gene>
    <name evidence="1" type="ORF">SAMN06272737_114116</name>
</gene>
<dbReference type="RefSeq" id="WP_089337158.1">
    <property type="nucleotide sequence ID" value="NZ_FZNO01000014.1"/>
</dbReference>
<evidence type="ECO:0000313" key="1">
    <source>
        <dbReference type="EMBL" id="SNR59918.1"/>
    </source>
</evidence>